<proteinExistence type="predicted"/>
<evidence type="ECO:0000313" key="4">
    <source>
        <dbReference type="Proteomes" id="UP000618795"/>
    </source>
</evidence>
<dbReference type="PANTHER" id="PTHR35526:SF3">
    <property type="entry name" value="ANTI-SIGMA-F FACTOR RSBW"/>
    <property type="match status" value="1"/>
</dbReference>
<dbReference type="EMBL" id="BMTD01000005">
    <property type="protein sequence ID" value="GGU91435.1"/>
    <property type="molecule type" value="Genomic_DNA"/>
</dbReference>
<evidence type="ECO:0000313" key="3">
    <source>
        <dbReference type="EMBL" id="GGU91435.1"/>
    </source>
</evidence>
<dbReference type="PANTHER" id="PTHR35526">
    <property type="entry name" value="ANTI-SIGMA-F FACTOR RSBW-RELATED"/>
    <property type="match status" value="1"/>
</dbReference>
<organism evidence="3 4">
    <name type="scientific">Streptomyces filipinensis</name>
    <dbReference type="NCBI Taxonomy" id="66887"/>
    <lineage>
        <taxon>Bacteria</taxon>
        <taxon>Bacillati</taxon>
        <taxon>Actinomycetota</taxon>
        <taxon>Actinomycetes</taxon>
        <taxon>Kitasatosporales</taxon>
        <taxon>Streptomycetaceae</taxon>
        <taxon>Streptomyces</taxon>
    </lineage>
</organism>
<reference evidence="3" key="1">
    <citation type="journal article" date="2014" name="Int. J. Syst. Evol. Microbiol.">
        <title>Complete genome sequence of Corynebacterium casei LMG S-19264T (=DSM 44701T), isolated from a smear-ripened cheese.</title>
        <authorList>
            <consortium name="US DOE Joint Genome Institute (JGI-PGF)"/>
            <person name="Walter F."/>
            <person name="Albersmeier A."/>
            <person name="Kalinowski J."/>
            <person name="Ruckert C."/>
        </authorList>
    </citation>
    <scope>NUCLEOTIDE SEQUENCE</scope>
    <source>
        <strain evidence="3">JCM 4369</strain>
    </source>
</reference>
<dbReference type="InterPro" id="IPR003594">
    <property type="entry name" value="HATPase_dom"/>
</dbReference>
<dbReference type="AlphaFoldDB" id="A0A918MB06"/>
<dbReference type="InterPro" id="IPR050267">
    <property type="entry name" value="Anti-sigma-factor_SerPK"/>
</dbReference>
<dbReference type="GO" id="GO:0004674">
    <property type="term" value="F:protein serine/threonine kinase activity"/>
    <property type="evidence" value="ECO:0007669"/>
    <property type="project" value="UniProtKB-KW"/>
</dbReference>
<evidence type="ECO:0000259" key="2">
    <source>
        <dbReference type="Pfam" id="PF13581"/>
    </source>
</evidence>
<dbReference type="Pfam" id="PF13581">
    <property type="entry name" value="HATPase_c_2"/>
    <property type="match status" value="1"/>
</dbReference>
<protein>
    <recommendedName>
        <fullName evidence="2">Histidine kinase/HSP90-like ATPase domain-containing protein</fullName>
    </recommendedName>
</protein>
<feature type="domain" description="Histidine kinase/HSP90-like ATPase" evidence="2">
    <location>
        <begin position="30"/>
        <end position="138"/>
    </location>
</feature>
<keyword evidence="4" id="KW-1185">Reference proteome</keyword>
<dbReference type="Proteomes" id="UP000618795">
    <property type="component" value="Unassembled WGS sequence"/>
</dbReference>
<dbReference type="SUPFAM" id="SSF55874">
    <property type="entry name" value="ATPase domain of HSP90 chaperone/DNA topoisomerase II/histidine kinase"/>
    <property type="match status" value="1"/>
</dbReference>
<dbReference type="InterPro" id="IPR036890">
    <property type="entry name" value="HATPase_C_sf"/>
</dbReference>
<name>A0A918MB06_9ACTN</name>
<gene>
    <name evidence="3" type="ORF">GCM10010260_27260</name>
</gene>
<sequence>MDISLRTHAMTQARPAPLRYSRTWDTGVTSIGDARDAVASLLSRARPALARRSVQDAQLVVSELVTNAAKHAPGPCALCLEVLPDGLRITVTDTSAETPRRRPPDPGRVGGHGLHLVAMISRDLEVTRLPRGKRVTVTVPLTDGGSGPAVRKP</sequence>
<accession>A0A918MB06</accession>
<keyword evidence="1" id="KW-0808">Transferase</keyword>
<reference evidence="3" key="2">
    <citation type="submission" date="2020-09" db="EMBL/GenBank/DDBJ databases">
        <authorList>
            <person name="Sun Q."/>
            <person name="Ohkuma M."/>
        </authorList>
    </citation>
    <scope>NUCLEOTIDE SEQUENCE</scope>
    <source>
        <strain evidence="3">JCM 4369</strain>
    </source>
</reference>
<dbReference type="RefSeq" id="WP_191873755.1">
    <property type="nucleotide sequence ID" value="NZ_BMTD01000005.1"/>
</dbReference>
<dbReference type="CDD" id="cd16936">
    <property type="entry name" value="HATPase_RsbW-like"/>
    <property type="match status" value="1"/>
</dbReference>
<dbReference type="Gene3D" id="3.30.565.10">
    <property type="entry name" value="Histidine kinase-like ATPase, C-terminal domain"/>
    <property type="match status" value="1"/>
</dbReference>
<keyword evidence="1" id="KW-0418">Kinase</keyword>
<comment type="caution">
    <text evidence="3">The sequence shown here is derived from an EMBL/GenBank/DDBJ whole genome shotgun (WGS) entry which is preliminary data.</text>
</comment>
<evidence type="ECO:0000256" key="1">
    <source>
        <dbReference type="ARBA" id="ARBA00022527"/>
    </source>
</evidence>
<keyword evidence="1" id="KW-0723">Serine/threonine-protein kinase</keyword>